<accession>A0A2P8F7F1</accession>
<feature type="region of interest" description="Disordered" evidence="1">
    <location>
        <begin position="1"/>
        <end position="31"/>
    </location>
</feature>
<name>A0A2P8F7F1_9BACT</name>
<evidence type="ECO:0000313" key="2">
    <source>
        <dbReference type="EMBL" id="PSL17640.1"/>
    </source>
</evidence>
<comment type="caution">
    <text evidence="2">The sequence shown here is derived from an EMBL/GenBank/DDBJ whole genome shotgun (WGS) entry which is preliminary data.</text>
</comment>
<organism evidence="2 3">
    <name type="scientific">Chitinophaga ginsengisoli</name>
    <dbReference type="NCBI Taxonomy" id="363837"/>
    <lineage>
        <taxon>Bacteria</taxon>
        <taxon>Pseudomonadati</taxon>
        <taxon>Bacteroidota</taxon>
        <taxon>Chitinophagia</taxon>
        <taxon>Chitinophagales</taxon>
        <taxon>Chitinophagaceae</taxon>
        <taxon>Chitinophaga</taxon>
    </lineage>
</organism>
<evidence type="ECO:0000313" key="3">
    <source>
        <dbReference type="Proteomes" id="UP000240978"/>
    </source>
</evidence>
<protein>
    <submittedName>
        <fullName evidence="2">Uncharacterized protein</fullName>
    </submittedName>
</protein>
<dbReference type="EMBL" id="PYGK01000043">
    <property type="protein sequence ID" value="PSL17640.1"/>
    <property type="molecule type" value="Genomic_DNA"/>
</dbReference>
<feature type="non-terminal residue" evidence="2">
    <location>
        <position position="1"/>
    </location>
</feature>
<gene>
    <name evidence="2" type="ORF">CLV42_1431</name>
</gene>
<sequence>RNRRQRNRMREIRSYGSVGERGGNDPLYPEPTNFDYKQLEDYMEFEQH</sequence>
<reference evidence="2 3" key="1">
    <citation type="submission" date="2018-03" db="EMBL/GenBank/DDBJ databases">
        <title>Genomic Encyclopedia of Archaeal and Bacterial Type Strains, Phase II (KMG-II): from individual species to whole genera.</title>
        <authorList>
            <person name="Goeker M."/>
        </authorList>
    </citation>
    <scope>NUCLEOTIDE SEQUENCE [LARGE SCALE GENOMIC DNA]</scope>
    <source>
        <strain evidence="2 3">DSM 18107</strain>
    </source>
</reference>
<dbReference type="AlphaFoldDB" id="A0A2P8F7F1"/>
<proteinExistence type="predicted"/>
<evidence type="ECO:0000256" key="1">
    <source>
        <dbReference type="SAM" id="MobiDB-lite"/>
    </source>
</evidence>
<dbReference type="Proteomes" id="UP000240978">
    <property type="component" value="Unassembled WGS sequence"/>
</dbReference>
<keyword evidence="3" id="KW-1185">Reference proteome</keyword>